<dbReference type="Proteomes" id="UP000053558">
    <property type="component" value="Unassembled WGS sequence"/>
</dbReference>
<organism evidence="2 3">
    <name type="scientific">Coniophora puteana (strain RWD-64-598)</name>
    <name type="common">Brown rot fungus</name>
    <dbReference type="NCBI Taxonomy" id="741705"/>
    <lineage>
        <taxon>Eukaryota</taxon>
        <taxon>Fungi</taxon>
        <taxon>Dikarya</taxon>
        <taxon>Basidiomycota</taxon>
        <taxon>Agaricomycotina</taxon>
        <taxon>Agaricomycetes</taxon>
        <taxon>Agaricomycetidae</taxon>
        <taxon>Boletales</taxon>
        <taxon>Coniophorineae</taxon>
        <taxon>Coniophoraceae</taxon>
        <taxon>Coniophora</taxon>
    </lineage>
</organism>
<dbReference type="KEGG" id="cput:CONPUDRAFT_143323"/>
<comment type="caution">
    <text evidence="2">The sequence shown here is derived from an EMBL/GenBank/DDBJ whole genome shotgun (WGS) entry which is preliminary data.</text>
</comment>
<reference evidence="3" key="1">
    <citation type="journal article" date="2012" name="Science">
        <title>The Paleozoic origin of enzymatic lignin decomposition reconstructed from 31 fungal genomes.</title>
        <authorList>
            <person name="Floudas D."/>
            <person name="Binder M."/>
            <person name="Riley R."/>
            <person name="Barry K."/>
            <person name="Blanchette R.A."/>
            <person name="Henrissat B."/>
            <person name="Martinez A.T."/>
            <person name="Otillar R."/>
            <person name="Spatafora J.W."/>
            <person name="Yadav J.S."/>
            <person name="Aerts A."/>
            <person name="Benoit I."/>
            <person name="Boyd A."/>
            <person name="Carlson A."/>
            <person name="Copeland A."/>
            <person name="Coutinho P.M."/>
            <person name="de Vries R.P."/>
            <person name="Ferreira P."/>
            <person name="Findley K."/>
            <person name="Foster B."/>
            <person name="Gaskell J."/>
            <person name="Glotzer D."/>
            <person name="Gorecki P."/>
            <person name="Heitman J."/>
            <person name="Hesse C."/>
            <person name="Hori C."/>
            <person name="Igarashi K."/>
            <person name="Jurgens J.A."/>
            <person name="Kallen N."/>
            <person name="Kersten P."/>
            <person name="Kohler A."/>
            <person name="Kuees U."/>
            <person name="Kumar T.K.A."/>
            <person name="Kuo A."/>
            <person name="LaButti K."/>
            <person name="Larrondo L.F."/>
            <person name="Lindquist E."/>
            <person name="Ling A."/>
            <person name="Lombard V."/>
            <person name="Lucas S."/>
            <person name="Lundell T."/>
            <person name="Martin R."/>
            <person name="McLaughlin D.J."/>
            <person name="Morgenstern I."/>
            <person name="Morin E."/>
            <person name="Murat C."/>
            <person name="Nagy L.G."/>
            <person name="Nolan M."/>
            <person name="Ohm R.A."/>
            <person name="Patyshakuliyeva A."/>
            <person name="Rokas A."/>
            <person name="Ruiz-Duenas F.J."/>
            <person name="Sabat G."/>
            <person name="Salamov A."/>
            <person name="Samejima M."/>
            <person name="Schmutz J."/>
            <person name="Slot J.C."/>
            <person name="St John F."/>
            <person name="Stenlid J."/>
            <person name="Sun H."/>
            <person name="Sun S."/>
            <person name="Syed K."/>
            <person name="Tsang A."/>
            <person name="Wiebenga A."/>
            <person name="Young D."/>
            <person name="Pisabarro A."/>
            <person name="Eastwood D.C."/>
            <person name="Martin F."/>
            <person name="Cullen D."/>
            <person name="Grigoriev I.V."/>
            <person name="Hibbett D.S."/>
        </authorList>
    </citation>
    <scope>NUCLEOTIDE SEQUENCE [LARGE SCALE GENOMIC DNA]</scope>
    <source>
        <strain evidence="3">RWD-64-598 SS2</strain>
    </source>
</reference>
<evidence type="ECO:0000256" key="1">
    <source>
        <dbReference type="SAM" id="MobiDB-lite"/>
    </source>
</evidence>
<feature type="compositionally biased region" description="Basic and acidic residues" evidence="1">
    <location>
        <begin position="20"/>
        <end position="40"/>
    </location>
</feature>
<keyword evidence="3" id="KW-1185">Reference proteome</keyword>
<sequence length="258" mass="29136">MPPIQTDMPASAIASSRVVGSRERPRTHESEIPEDRELEYELRYRRTQQESDDAKRAVAQAQSDEATRAVAKSIKDLTATAHSISRDYMDLARCVPPQVIVRRRGGQERHAWGRSWLRDTGYNNSTYAFIKRLAQREDYTPATFMGCTFLARPLVRVSATFHPRCLHGTGQIQPPPPIPGVPIPIPPVHDYVEVPPADARLLDEPVVIGEEGWSSLLGTVAVLEVEFTRRQFLPPTSTWRAIGDFFVRFGLYMSYVFS</sequence>
<dbReference type="GeneID" id="19201830"/>
<accession>A0A5M3MW95</accession>
<feature type="region of interest" description="Disordered" evidence="1">
    <location>
        <begin position="1"/>
        <end position="40"/>
    </location>
</feature>
<protein>
    <submittedName>
        <fullName evidence="2">Uncharacterized protein</fullName>
    </submittedName>
</protein>
<gene>
    <name evidence="2" type="ORF">CONPUDRAFT_143323</name>
</gene>
<dbReference type="AlphaFoldDB" id="A0A5M3MW95"/>
<evidence type="ECO:0000313" key="2">
    <source>
        <dbReference type="EMBL" id="EIW83419.1"/>
    </source>
</evidence>
<evidence type="ECO:0000313" key="3">
    <source>
        <dbReference type="Proteomes" id="UP000053558"/>
    </source>
</evidence>
<dbReference type="EMBL" id="JH711576">
    <property type="protein sequence ID" value="EIW83419.1"/>
    <property type="molecule type" value="Genomic_DNA"/>
</dbReference>
<dbReference type="RefSeq" id="XP_007767185.1">
    <property type="nucleotide sequence ID" value="XM_007768995.1"/>
</dbReference>
<proteinExistence type="predicted"/>
<name>A0A5M3MW95_CONPW</name>